<dbReference type="GO" id="GO:0008270">
    <property type="term" value="F:zinc ion binding"/>
    <property type="evidence" value="ECO:0007669"/>
    <property type="project" value="InterPro"/>
</dbReference>
<organism evidence="1 2">
    <name type="scientific">Araneus ventricosus</name>
    <name type="common">Orbweaver spider</name>
    <name type="synonym">Epeira ventricosa</name>
    <dbReference type="NCBI Taxonomy" id="182803"/>
    <lineage>
        <taxon>Eukaryota</taxon>
        <taxon>Metazoa</taxon>
        <taxon>Ecdysozoa</taxon>
        <taxon>Arthropoda</taxon>
        <taxon>Chelicerata</taxon>
        <taxon>Arachnida</taxon>
        <taxon>Araneae</taxon>
        <taxon>Araneomorphae</taxon>
        <taxon>Entelegynae</taxon>
        <taxon>Araneoidea</taxon>
        <taxon>Araneidae</taxon>
        <taxon>Araneus</taxon>
    </lineage>
</organism>
<name>A0A4Y2QIQ3_ARAVE</name>
<dbReference type="OrthoDB" id="6433575at2759"/>
<gene>
    <name evidence="1" type="ORF">AVEN_274948_1</name>
</gene>
<reference evidence="1 2" key="1">
    <citation type="journal article" date="2019" name="Sci. Rep.">
        <title>Orb-weaving spider Araneus ventricosus genome elucidates the spidroin gene catalogue.</title>
        <authorList>
            <person name="Kono N."/>
            <person name="Nakamura H."/>
            <person name="Ohtoshi R."/>
            <person name="Moran D.A.P."/>
            <person name="Shinohara A."/>
            <person name="Yoshida Y."/>
            <person name="Fujiwara M."/>
            <person name="Mori M."/>
            <person name="Tomita M."/>
            <person name="Arakawa K."/>
        </authorList>
    </citation>
    <scope>NUCLEOTIDE SEQUENCE [LARGE SCALE GENOMIC DNA]</scope>
</reference>
<evidence type="ECO:0000313" key="2">
    <source>
        <dbReference type="Proteomes" id="UP000499080"/>
    </source>
</evidence>
<dbReference type="InterPro" id="IPR036875">
    <property type="entry name" value="Znf_CCHC_sf"/>
</dbReference>
<dbReference type="EMBL" id="BGPR01013987">
    <property type="protein sequence ID" value="GBN63194.1"/>
    <property type="molecule type" value="Genomic_DNA"/>
</dbReference>
<proteinExistence type="predicted"/>
<dbReference type="Proteomes" id="UP000499080">
    <property type="component" value="Unassembled WGS sequence"/>
</dbReference>
<comment type="caution">
    <text evidence="1">The sequence shown here is derived from an EMBL/GenBank/DDBJ whole genome shotgun (WGS) entry which is preliminary data.</text>
</comment>
<evidence type="ECO:0000313" key="1">
    <source>
        <dbReference type="EMBL" id="GBN63194.1"/>
    </source>
</evidence>
<dbReference type="SUPFAM" id="SSF57756">
    <property type="entry name" value="Retrovirus zinc finger-like domains"/>
    <property type="match status" value="1"/>
</dbReference>
<dbReference type="GO" id="GO:0003676">
    <property type="term" value="F:nucleic acid binding"/>
    <property type="evidence" value="ECO:0007669"/>
    <property type="project" value="InterPro"/>
</dbReference>
<accession>A0A4Y2QIQ3</accession>
<sequence>MRPSASPVKEYHVFERFFVAKRKDGSFNAVSAILIHKAILANVGEVKSVKKCKNGNFLIEVWSQQQAANIMKMERIGNYEITVAVHTSLNLSRGVTSESQLQNDIESDILEDLKDQNVIAVRRITVKRDGQLLPTKNLILTFSLPTIPKSVRIAYLNCSVRPYIPKPLRCFKCQRFGHTLQACRGIQSCARCSLPGHESQTCSETPCCINCKSDHPAYSKTCPRWKIEKEIQTVKIKQNLSFKEARKIVMDRTPRAGVSYYAVAKGLMVSSSTQTSSEAQSHEKIKIPTSSPTKPSNLPYFGFSSPSLAIKWDFSVADDLHNSDNFPIILSYSNDDVTYPQRPKRYIFNKADWTLFSQTALISKQLVEKESIDDVVYELTDILMTAADAAIPKTSGKIPKNWKPWWNEECGIAEKNQAKAWNRFRRYPTTDNFIAFKQAKANARRRSQRNSWMSFVNSINSRISLKLLWDKIRKISGYSKNSLYLSVLNSNGQVITDIKKIANALGSTFATVSSETSYLPNL</sequence>
<evidence type="ECO:0008006" key="3">
    <source>
        <dbReference type="Google" id="ProtNLM"/>
    </source>
</evidence>
<dbReference type="AlphaFoldDB" id="A0A4Y2QIQ3"/>
<keyword evidence="2" id="KW-1185">Reference proteome</keyword>
<protein>
    <recommendedName>
        <fullName evidence="3">CCHC-type domain-containing protein</fullName>
    </recommendedName>
</protein>